<keyword evidence="2" id="KW-0479">Metal-binding</keyword>
<dbReference type="AlphaFoldDB" id="A0A225WIB9"/>
<dbReference type="Proteomes" id="UP000198211">
    <property type="component" value="Unassembled WGS sequence"/>
</dbReference>
<keyword evidence="5" id="KW-1185">Reference proteome</keyword>
<comment type="caution">
    <text evidence="4">The sequence shown here is derived from an EMBL/GenBank/DDBJ whole genome shotgun (WGS) entry which is preliminary data.</text>
</comment>
<organism evidence="4 5">
    <name type="scientific">Phytophthora megakarya</name>
    <dbReference type="NCBI Taxonomy" id="4795"/>
    <lineage>
        <taxon>Eukaryota</taxon>
        <taxon>Sar</taxon>
        <taxon>Stramenopiles</taxon>
        <taxon>Oomycota</taxon>
        <taxon>Peronosporomycetes</taxon>
        <taxon>Peronosporales</taxon>
        <taxon>Peronosporaceae</taxon>
        <taxon>Phytophthora</taxon>
    </lineage>
</organism>
<reference evidence="5" key="1">
    <citation type="submission" date="2017-03" db="EMBL/GenBank/DDBJ databases">
        <title>Phytopthora megakarya and P. palmivora, two closely related causual agents of cacao black pod achieved similar genome size and gene model numbers by different mechanisms.</title>
        <authorList>
            <person name="Ali S."/>
            <person name="Shao J."/>
            <person name="Larry D.J."/>
            <person name="Kronmiller B."/>
            <person name="Shen D."/>
            <person name="Strem M.D."/>
            <person name="Melnick R.L."/>
            <person name="Guiltinan M.J."/>
            <person name="Tyler B.M."/>
            <person name="Meinhardt L.W."/>
            <person name="Bailey B.A."/>
        </authorList>
    </citation>
    <scope>NUCLEOTIDE SEQUENCE [LARGE SCALE GENOMIC DNA]</scope>
    <source>
        <strain evidence="5">zdho120</strain>
    </source>
</reference>
<evidence type="ECO:0000313" key="4">
    <source>
        <dbReference type="EMBL" id="OWZ16988.1"/>
    </source>
</evidence>
<feature type="domain" description="DDE Tnp4" evidence="3">
    <location>
        <begin position="75"/>
        <end position="141"/>
    </location>
</feature>
<dbReference type="GO" id="GO:0046872">
    <property type="term" value="F:metal ion binding"/>
    <property type="evidence" value="ECO:0007669"/>
    <property type="project" value="UniProtKB-KW"/>
</dbReference>
<proteinExistence type="predicted"/>
<dbReference type="OrthoDB" id="122569at2759"/>
<evidence type="ECO:0000259" key="3">
    <source>
        <dbReference type="Pfam" id="PF13359"/>
    </source>
</evidence>
<evidence type="ECO:0000256" key="1">
    <source>
        <dbReference type="ARBA" id="ARBA00001968"/>
    </source>
</evidence>
<dbReference type="STRING" id="4795.A0A225WIB9"/>
<evidence type="ECO:0000256" key="2">
    <source>
        <dbReference type="ARBA" id="ARBA00022723"/>
    </source>
</evidence>
<sequence>MSNGSCQFFYRFPRGQLQQLCGAFQLPFYFVVDYICARTKQMLQRNFDLFSSRLTIYSEAIHDKDAEIDCVWGFVDGTVRGICRPTGQISQRSMYNGHKRKHAIKFQIVVTPVGMITYLYGPSEGRRHDIMLMRKSNLEEQL</sequence>
<accession>A0A225WIB9</accession>
<dbReference type="InterPro" id="IPR027806">
    <property type="entry name" value="HARBI1_dom"/>
</dbReference>
<name>A0A225WIB9_9STRA</name>
<dbReference type="Pfam" id="PF13359">
    <property type="entry name" value="DDE_Tnp_4"/>
    <property type="match status" value="1"/>
</dbReference>
<protein>
    <recommendedName>
        <fullName evidence="3">DDE Tnp4 domain-containing protein</fullName>
    </recommendedName>
</protein>
<gene>
    <name evidence="4" type="ORF">PHMEG_0009132</name>
</gene>
<evidence type="ECO:0000313" key="5">
    <source>
        <dbReference type="Proteomes" id="UP000198211"/>
    </source>
</evidence>
<dbReference type="EMBL" id="NBNE01000832">
    <property type="protein sequence ID" value="OWZ16988.1"/>
    <property type="molecule type" value="Genomic_DNA"/>
</dbReference>
<comment type="cofactor">
    <cofactor evidence="1">
        <name>a divalent metal cation</name>
        <dbReference type="ChEBI" id="CHEBI:60240"/>
    </cofactor>
</comment>